<dbReference type="CDD" id="cd00124">
    <property type="entry name" value="MYSc"/>
    <property type="match status" value="1"/>
</dbReference>
<reference evidence="11" key="2">
    <citation type="submission" date="2014-03" db="EMBL/GenBank/DDBJ databases">
        <title>The whipworm genome and dual-species transcriptomics of an intimate host-pathogen interaction.</title>
        <authorList>
            <person name="Foth B.J."/>
            <person name="Tsai I.J."/>
            <person name="Reid A.J."/>
            <person name="Bancroft A.J."/>
            <person name="Nichol S."/>
            <person name="Tracey A."/>
            <person name="Holroyd N."/>
            <person name="Cotton J.A."/>
            <person name="Stanley E.J."/>
            <person name="Zarowiecki M."/>
            <person name="Liu J.Z."/>
            <person name="Huckvale T."/>
            <person name="Cooper P.J."/>
            <person name="Grencis R.K."/>
            <person name="Berriman M."/>
        </authorList>
    </citation>
    <scope>NUCLEOTIDE SEQUENCE [LARGE SCALE GENOMIC DNA]</scope>
</reference>
<dbReference type="InterPro" id="IPR027417">
    <property type="entry name" value="P-loop_NTPase"/>
</dbReference>
<dbReference type="PANTHER" id="PTHR22692">
    <property type="entry name" value="MYOSIN VII, XV"/>
    <property type="match status" value="1"/>
</dbReference>
<dbReference type="Gene3D" id="1.10.10.820">
    <property type="match status" value="1"/>
</dbReference>
<dbReference type="Gene3D" id="3.10.20.90">
    <property type="entry name" value="Phosphatidylinositol 3-kinase Catalytic Subunit, Chain A, domain 1"/>
    <property type="match status" value="1"/>
</dbReference>
<dbReference type="InterPro" id="IPR036961">
    <property type="entry name" value="Kinesin_motor_dom_sf"/>
</dbReference>
<feature type="domain" description="MyTH4" evidence="9">
    <location>
        <begin position="772"/>
        <end position="921"/>
    </location>
</feature>
<feature type="binding site" evidence="7">
    <location>
        <begin position="44"/>
        <end position="51"/>
    </location>
    <ligand>
        <name>ATP</name>
        <dbReference type="ChEBI" id="CHEBI:30616"/>
    </ligand>
</feature>
<dbReference type="Gene3D" id="1.20.120.720">
    <property type="entry name" value="Myosin VI head, motor domain, U50 subdomain"/>
    <property type="match status" value="1"/>
</dbReference>
<evidence type="ECO:0000256" key="6">
    <source>
        <dbReference type="ARBA" id="ARBA00023203"/>
    </source>
</evidence>
<dbReference type="Gene3D" id="3.40.850.10">
    <property type="entry name" value="Kinesin motor domain"/>
    <property type="match status" value="1"/>
</dbReference>
<organism evidence="11 12">
    <name type="scientific">Trichuris trichiura</name>
    <name type="common">Whipworm</name>
    <name type="synonym">Trichocephalus trichiurus</name>
    <dbReference type="NCBI Taxonomy" id="36087"/>
    <lineage>
        <taxon>Eukaryota</taxon>
        <taxon>Metazoa</taxon>
        <taxon>Ecdysozoa</taxon>
        <taxon>Nematoda</taxon>
        <taxon>Enoplea</taxon>
        <taxon>Dorylaimia</taxon>
        <taxon>Trichinellida</taxon>
        <taxon>Trichuridae</taxon>
        <taxon>Trichuris</taxon>
    </lineage>
</organism>
<dbReference type="STRING" id="36087.A0A077Z1M1"/>
<keyword evidence="12" id="KW-1185">Reference proteome</keyword>
<evidence type="ECO:0000313" key="11">
    <source>
        <dbReference type="EMBL" id="CDW54392.1"/>
    </source>
</evidence>
<dbReference type="SMART" id="SM00242">
    <property type="entry name" value="MYSc"/>
    <property type="match status" value="1"/>
</dbReference>
<dbReference type="PRINTS" id="PR00193">
    <property type="entry name" value="MYOSINHEAVY"/>
</dbReference>
<evidence type="ECO:0000259" key="9">
    <source>
        <dbReference type="PROSITE" id="PS51016"/>
    </source>
</evidence>
<dbReference type="Gene3D" id="1.20.5.190">
    <property type="match status" value="1"/>
</dbReference>
<evidence type="ECO:0000256" key="8">
    <source>
        <dbReference type="SAM" id="MobiDB-lite"/>
    </source>
</evidence>
<evidence type="ECO:0000256" key="5">
    <source>
        <dbReference type="ARBA" id="ARBA00023175"/>
    </source>
</evidence>
<comment type="similarity">
    <text evidence="1 7">Belongs to the TRAFAC class myosin-kinesin ATPase superfamily. Myosin family.</text>
</comment>
<evidence type="ECO:0000256" key="4">
    <source>
        <dbReference type="ARBA" id="ARBA00023123"/>
    </source>
</evidence>
<keyword evidence="3 7" id="KW-0067">ATP-binding</keyword>
<dbReference type="EMBL" id="HG805894">
    <property type="protein sequence ID" value="CDW54392.1"/>
    <property type="molecule type" value="Genomic_DNA"/>
</dbReference>
<dbReference type="InterPro" id="IPR001609">
    <property type="entry name" value="Myosin_head_motor_dom-like"/>
</dbReference>
<evidence type="ECO:0000256" key="7">
    <source>
        <dbReference type="PROSITE-ProRule" id="PRU00782"/>
    </source>
</evidence>
<keyword evidence="6 7" id="KW-0009">Actin-binding</keyword>
<keyword evidence="2 7" id="KW-0547">Nucleotide-binding</keyword>
<dbReference type="PROSITE" id="PS51456">
    <property type="entry name" value="MYOSIN_MOTOR"/>
    <property type="match status" value="1"/>
</dbReference>
<evidence type="ECO:0000313" key="12">
    <source>
        <dbReference type="Proteomes" id="UP000030665"/>
    </source>
</evidence>
<dbReference type="GO" id="GO:0003774">
    <property type="term" value="F:cytoskeletal motor activity"/>
    <property type="evidence" value="ECO:0007669"/>
    <property type="project" value="UniProtKB-UniRule"/>
</dbReference>
<dbReference type="AlphaFoldDB" id="A0A077Z1M1"/>
<dbReference type="Pfam" id="PF00063">
    <property type="entry name" value="Myosin_head"/>
    <property type="match status" value="1"/>
</dbReference>
<feature type="region of interest" description="Actin-binding" evidence="7">
    <location>
        <begin position="491"/>
        <end position="513"/>
    </location>
</feature>
<protein>
    <submittedName>
        <fullName evidence="11">Myosin XV</fullName>
    </submittedName>
</protein>
<accession>A0A077Z1M1</accession>
<dbReference type="PANTHER" id="PTHR22692:SF26">
    <property type="entry name" value="SH3 DOMAIN-CONTAINING PROTEIN"/>
    <property type="match status" value="1"/>
</dbReference>
<dbReference type="PROSITE" id="PS50096">
    <property type="entry name" value="IQ"/>
    <property type="match status" value="2"/>
</dbReference>
<dbReference type="SMART" id="SM00139">
    <property type="entry name" value="MyTH4"/>
    <property type="match status" value="1"/>
</dbReference>
<dbReference type="Gene3D" id="1.20.58.530">
    <property type="match status" value="1"/>
</dbReference>
<dbReference type="SUPFAM" id="SSF52540">
    <property type="entry name" value="P-loop containing nucleoside triphosphate hydrolases"/>
    <property type="match status" value="1"/>
</dbReference>
<dbReference type="PROSITE" id="PS51016">
    <property type="entry name" value="MYTH4"/>
    <property type="match status" value="1"/>
</dbReference>
<evidence type="ECO:0000259" key="10">
    <source>
        <dbReference type="PROSITE" id="PS51456"/>
    </source>
</evidence>
<dbReference type="GO" id="GO:0005524">
    <property type="term" value="F:ATP binding"/>
    <property type="evidence" value="ECO:0007669"/>
    <property type="project" value="UniProtKB-UniRule"/>
</dbReference>
<feature type="domain" description="Myosin motor" evidence="10">
    <location>
        <begin position="1"/>
        <end position="614"/>
    </location>
</feature>
<dbReference type="Proteomes" id="UP000030665">
    <property type="component" value="Unassembled WGS sequence"/>
</dbReference>
<dbReference type="FunFam" id="1.10.10.820:FF:000001">
    <property type="entry name" value="Myosin heavy chain"/>
    <property type="match status" value="1"/>
</dbReference>
<dbReference type="InterPro" id="IPR000857">
    <property type="entry name" value="MyTH4_dom"/>
</dbReference>
<name>A0A077Z1M1_TRITR</name>
<keyword evidence="5 7" id="KW-0505">Motor protein</keyword>
<gene>
    <name evidence="11" type="ORF">TTRE_0000266201</name>
</gene>
<dbReference type="InterPro" id="IPR038185">
    <property type="entry name" value="MyTH4_dom_sf"/>
</dbReference>
<proteinExistence type="inferred from homology"/>
<feature type="region of interest" description="Disordered" evidence="8">
    <location>
        <begin position="1030"/>
        <end position="1055"/>
    </location>
</feature>
<reference evidence="11" key="1">
    <citation type="submission" date="2014-01" db="EMBL/GenBank/DDBJ databases">
        <authorList>
            <person name="Aslett M."/>
        </authorList>
    </citation>
    <scope>NUCLEOTIDE SEQUENCE</scope>
</reference>
<keyword evidence="4 7" id="KW-0518">Myosin</keyword>
<dbReference type="GO" id="GO:0016459">
    <property type="term" value="C:myosin complex"/>
    <property type="evidence" value="ECO:0007669"/>
    <property type="project" value="UniProtKB-KW"/>
</dbReference>
<evidence type="ECO:0000256" key="2">
    <source>
        <dbReference type="ARBA" id="ARBA00022741"/>
    </source>
</evidence>
<evidence type="ECO:0000256" key="1">
    <source>
        <dbReference type="ARBA" id="ARBA00008314"/>
    </source>
</evidence>
<dbReference type="SMART" id="SM00015">
    <property type="entry name" value="IQ"/>
    <property type="match status" value="2"/>
</dbReference>
<dbReference type="OrthoDB" id="312459at2759"/>
<dbReference type="Gene3D" id="1.25.40.530">
    <property type="entry name" value="MyTH4 domain"/>
    <property type="match status" value="2"/>
</dbReference>
<dbReference type="Pfam" id="PF00784">
    <property type="entry name" value="MyTH4"/>
    <property type="match status" value="1"/>
</dbReference>
<evidence type="ECO:0000256" key="3">
    <source>
        <dbReference type="ARBA" id="ARBA00022840"/>
    </source>
</evidence>
<dbReference type="Pfam" id="PF00612">
    <property type="entry name" value="IQ"/>
    <property type="match status" value="2"/>
</dbReference>
<dbReference type="Gene3D" id="6.20.240.20">
    <property type="match status" value="1"/>
</dbReference>
<dbReference type="InterPro" id="IPR000048">
    <property type="entry name" value="IQ_motif_EF-hand-BS"/>
</dbReference>
<dbReference type="InterPro" id="IPR051567">
    <property type="entry name" value="Unconventional_Myosin_ATPase"/>
</dbReference>
<dbReference type="GO" id="GO:0003779">
    <property type="term" value="F:actin binding"/>
    <property type="evidence" value="ECO:0007669"/>
    <property type="project" value="UniProtKB-KW"/>
</dbReference>
<sequence>MNVQGSKAFVQPTMQKEAVEVPLTEVSKRSSEAMAFEDLVQLEGSIGSGKSELSKQLVRYLSRGHLGGSPMNSELESAMTILESFTNAKTNANDNSTRCAKVFNLYFEKRHFRSANVSLILLEKFRLVAQSKQERNFHVFYQLLAGLDAQTKQSFGLTDPKNYFYLNQGKGVSLACKADASDYRLLEAALEALKIKSDQKHCIIRLLAAVLHLGNVYFEEEEDESGTKTISIGNSGEVQWCAYLLQMDADTLESQEQKTVQRLSLERALDMRDALAKELYATLVSWLVSHINKRLEGISGKTSVTVVDMFGFECYKTNTFEQLCVNYVNEKIQQFFVRVSFCTEQLEYNEEEIAWGQSVGQCLANDAVINLLTKKPNGILQLLADECNFPKGSDESFVLKCDSCHQDNDAYIKKKTNAHEFTIQHFFGPLRYNVLGYVERNRQFANGQLVKQMLSQMKLNTASVETEAEEKKLAGPGNVHSTVTAGLQKDIKQLICWLDKSFTHFVRCLNPNKCKVADKFELPFVHQQVKALGLLEILKMQKFGFPHRLTYTEFINKYGFLQGCKSANDKAEQRNQCLRILAAVMKEHSQEFRLGKTKVFMKEVVLEHLDRTVEKRLGSAIIAVQRICRGFLVRRQYKRCKKAVITIQSRVRGYNARLRFARMKLMAHEKALQSAKQSKILNAFRAMTDASHCNEESRRLDSMVAVVDHIPLPKALSELIYQSSGTIPEEYVVRDDLGMPFRDQELIVPHDLYYYPFEKFVSLCFKVCTGDGLRDPISTPFLHKDNEEDIEQSLMLFKLILRYMNDSSLTEDQEMLLANFIIKQGIDKAALRDEIYAQIVNQVHENPNQVNADRGWRLMTLCSSSFPPSTAMFKYILNFIMNTECDGFQNLIKNKLLHSVHDENTTCRSHPPTVLEHKAIKCKGKMVLSSYLSDGTKLKSQVESWTKAEDFASLSLQQWGFDEHNGWTVSIENESTIFHLSGNHYLLDFISYLEQPTELQSKHADCIASMKHDGMSDLYGITASDRLDALQERRRPSSSQSSKNPTGRRLHMHNYDRTKANEQGRCIATPPFTRESDESLCRSTSEAPIINDQEVDDFLNCLIQNNSTNFHSAKQLADNIRGGNETAQAERSDSLLNNDSLRHNHHPPPLLPVPSYAPPVFVMLPCTGERTLLLIKHFNFLPQQEQNHFAYMKIVIADWKLHERMDNHAYDY</sequence>